<proteinExistence type="inferred from homology"/>
<evidence type="ECO:0000256" key="4">
    <source>
        <dbReference type="SAM" id="Phobius"/>
    </source>
</evidence>
<organism evidence="6 7">
    <name type="scientific">Seminavis robusta</name>
    <dbReference type="NCBI Taxonomy" id="568900"/>
    <lineage>
        <taxon>Eukaryota</taxon>
        <taxon>Sar</taxon>
        <taxon>Stramenopiles</taxon>
        <taxon>Ochrophyta</taxon>
        <taxon>Bacillariophyta</taxon>
        <taxon>Bacillariophyceae</taxon>
        <taxon>Bacillariophycidae</taxon>
        <taxon>Naviculales</taxon>
        <taxon>Naviculaceae</taxon>
        <taxon>Seminavis</taxon>
    </lineage>
</organism>
<reference evidence="6" key="1">
    <citation type="submission" date="2020-06" db="EMBL/GenBank/DDBJ databases">
        <authorList>
            <consortium name="Plant Systems Biology data submission"/>
        </authorList>
    </citation>
    <scope>NUCLEOTIDE SEQUENCE</scope>
    <source>
        <strain evidence="6">D6</strain>
    </source>
</reference>
<sequence length="314" mass="35629">MDVRQRKTPNKVSVAYGEPDSLIKKPANGLSIFSNLTSRRNAIYILPVVLFVYVFGPFLPHAPKAIYVYVSSGFAFDMFVGPGIRSLVDDMVVDDQRIFNTDFSTDLPAKREIFLKEFLHYSDTHPLPIISALDPEEEGHLDPAGVWKTLFVRSGGHDTCAAKYFPETIKAVEQTQFKILSIMFSRLAPGQVIPPHTGYTKLIQLYHLGLRVPQKEPKPFMDAWACDGCPKETIVWEEGKEFVFDDYFVHAATNPNEEERIILFLHLQRIDLKGWRQELLSGIFHWIFAHIPFAPALSLVEGTEKSCNTLLMGK</sequence>
<keyword evidence="2" id="KW-0223">Dioxygenase</keyword>
<dbReference type="InterPro" id="IPR051821">
    <property type="entry name" value="Asp/Asn_beta-hydroxylase"/>
</dbReference>
<feature type="domain" description="Aspartyl/asparaginy/proline hydroxylase" evidence="5">
    <location>
        <begin position="124"/>
        <end position="269"/>
    </location>
</feature>
<dbReference type="Proteomes" id="UP001153069">
    <property type="component" value="Unassembled WGS sequence"/>
</dbReference>
<comment type="caution">
    <text evidence="6">The sequence shown here is derived from an EMBL/GenBank/DDBJ whole genome shotgun (WGS) entry which is preliminary data.</text>
</comment>
<dbReference type="EMBL" id="CAICTM010001817">
    <property type="protein sequence ID" value="CAB9526385.1"/>
    <property type="molecule type" value="Genomic_DNA"/>
</dbReference>
<dbReference type="SUPFAM" id="SSF51197">
    <property type="entry name" value="Clavaminate synthase-like"/>
    <property type="match status" value="1"/>
</dbReference>
<name>A0A9N8EX71_9STRA</name>
<dbReference type="InterPro" id="IPR007803">
    <property type="entry name" value="Asp/Arg/Pro-Hydrxlase"/>
</dbReference>
<feature type="transmembrane region" description="Helical" evidence="4">
    <location>
        <begin position="42"/>
        <end position="60"/>
    </location>
</feature>
<evidence type="ECO:0000256" key="3">
    <source>
        <dbReference type="ARBA" id="ARBA00023002"/>
    </source>
</evidence>
<dbReference type="PANTHER" id="PTHR46332:SF5">
    <property type="entry name" value="ASPARTATE BETA-HYDROXYLASE DOMAIN CONTAINING 2"/>
    <property type="match status" value="1"/>
</dbReference>
<keyword evidence="4" id="KW-1133">Transmembrane helix</keyword>
<keyword evidence="7" id="KW-1185">Reference proteome</keyword>
<dbReference type="InterPro" id="IPR027443">
    <property type="entry name" value="IPNS-like_sf"/>
</dbReference>
<feature type="transmembrane region" description="Helical" evidence="4">
    <location>
        <begin position="66"/>
        <end position="88"/>
    </location>
</feature>
<comment type="similarity">
    <text evidence="1">Belongs to the aspartyl/asparaginyl beta-hydroxylase family.</text>
</comment>
<dbReference type="AlphaFoldDB" id="A0A9N8EX71"/>
<evidence type="ECO:0000256" key="1">
    <source>
        <dbReference type="ARBA" id="ARBA00007730"/>
    </source>
</evidence>
<evidence type="ECO:0000256" key="2">
    <source>
        <dbReference type="ARBA" id="ARBA00022964"/>
    </source>
</evidence>
<accession>A0A9N8EX71</accession>
<evidence type="ECO:0000313" key="7">
    <source>
        <dbReference type="Proteomes" id="UP001153069"/>
    </source>
</evidence>
<gene>
    <name evidence="6" type="ORF">SEMRO_1819_G299700.1</name>
</gene>
<dbReference type="Gene3D" id="2.60.120.330">
    <property type="entry name" value="B-lactam Antibiotic, Isopenicillin N Synthase, Chain"/>
    <property type="match status" value="1"/>
</dbReference>
<dbReference type="PANTHER" id="PTHR46332">
    <property type="entry name" value="ASPARTATE BETA-HYDROXYLASE DOMAIN-CONTAINING PROTEIN 2"/>
    <property type="match status" value="1"/>
</dbReference>
<evidence type="ECO:0000313" key="6">
    <source>
        <dbReference type="EMBL" id="CAB9526385.1"/>
    </source>
</evidence>
<keyword evidence="3" id="KW-0560">Oxidoreductase</keyword>
<keyword evidence="4" id="KW-0472">Membrane</keyword>
<evidence type="ECO:0000259" key="5">
    <source>
        <dbReference type="Pfam" id="PF05118"/>
    </source>
</evidence>
<dbReference type="OrthoDB" id="438431at2759"/>
<keyword evidence="4" id="KW-0812">Transmembrane</keyword>
<dbReference type="GO" id="GO:0051213">
    <property type="term" value="F:dioxygenase activity"/>
    <property type="evidence" value="ECO:0007669"/>
    <property type="project" value="UniProtKB-KW"/>
</dbReference>
<protein>
    <submittedName>
        <fullName evidence="6">Aspartyl Asparaginyl beta-hydroxylase</fullName>
    </submittedName>
</protein>
<dbReference type="Pfam" id="PF05118">
    <property type="entry name" value="Asp_Arg_Hydrox"/>
    <property type="match status" value="1"/>
</dbReference>